<comment type="caution">
    <text evidence="10">The sequence shown here is derived from an EMBL/GenBank/DDBJ whole genome shotgun (WGS) entry which is preliminary data.</text>
</comment>
<dbReference type="Gene3D" id="1.10.3720.10">
    <property type="entry name" value="MetI-like"/>
    <property type="match status" value="1"/>
</dbReference>
<gene>
    <name evidence="10" type="ORF">EDB95_3432</name>
</gene>
<comment type="subcellular location">
    <subcellularLocation>
        <location evidence="1 8">Cell membrane</location>
        <topology evidence="1 8">Multi-pass membrane protein</topology>
    </subcellularLocation>
</comment>
<dbReference type="EMBL" id="SODV01000001">
    <property type="protein sequence ID" value="TDX02374.1"/>
    <property type="molecule type" value="Genomic_DNA"/>
</dbReference>
<evidence type="ECO:0000256" key="2">
    <source>
        <dbReference type="ARBA" id="ARBA00022448"/>
    </source>
</evidence>
<proteinExistence type="inferred from homology"/>
<evidence type="ECO:0000313" key="10">
    <source>
        <dbReference type="EMBL" id="TDX02374.1"/>
    </source>
</evidence>
<dbReference type="PANTHER" id="PTHR30177:SF4">
    <property type="entry name" value="OSMOPROTECTANT IMPORT PERMEASE PROTEIN OSMW"/>
    <property type="match status" value="1"/>
</dbReference>
<keyword evidence="4 8" id="KW-1133">Transmembrane helix</keyword>
<evidence type="ECO:0000256" key="7">
    <source>
        <dbReference type="ARBA" id="ARBA00035652"/>
    </source>
</evidence>
<accession>A0A4R8DVC3</accession>
<evidence type="ECO:0000256" key="8">
    <source>
        <dbReference type="RuleBase" id="RU363032"/>
    </source>
</evidence>
<evidence type="ECO:0000259" key="9">
    <source>
        <dbReference type="PROSITE" id="PS50928"/>
    </source>
</evidence>
<evidence type="ECO:0000256" key="3">
    <source>
        <dbReference type="ARBA" id="ARBA00022692"/>
    </source>
</evidence>
<keyword evidence="5 8" id="KW-0472">Membrane</keyword>
<protein>
    <submittedName>
        <fullName evidence="10">Osmoprotectant transport system permease protein</fullName>
    </submittedName>
</protein>
<dbReference type="SUPFAM" id="SSF53850">
    <property type="entry name" value="Periplasmic binding protein-like II"/>
    <property type="match status" value="2"/>
</dbReference>
<dbReference type="SUPFAM" id="SSF161098">
    <property type="entry name" value="MetI-like"/>
    <property type="match status" value="1"/>
</dbReference>
<comment type="similarity">
    <text evidence="6">In the C-terminal section; belongs to the OsmX family.</text>
</comment>
<sequence>MPNQQSLLQFIHQQYPKLLEQTLVHIGLTFISLFIAMAVGISLGLLISRFRRLAGGVLGVAGILQTIPSIALLGFMIPLLGIGAKPAIAALFLYALLPIIRNTYTGITGVDPSILDAARGMGMRPGQVLARVQMPLAMPVILAGIRTATVINVGVATLAAYIAAGGLGEFIFGGIALNNTNMILAGAIPAALLALLLDWLLSLLQRVRAGRLFYCLAPLAVLFLSSFYLLPSAYDGKIKAGFTPEFMGRQDGYLGLRQVYGLHVRTLVINDNVMYNAVAEKKLDVISGSSTDGRVRAFDLAILDDDKHIFPPYYAAPIVRQAVLTKYPFLEGVLDTLSGLINDSIMTELNYRVDCLKETPEDVAKEFLVSRGLYREPGALGAPAAKPGASGNAAALGLGGTLVIGSKIFGDGYILANMYKMLVEGFTNLRAVTKTGLGGTTICFNALVAGQIDLYPEYTGTGLLVILHADPGVLDSLGHDPGRVYAYVGTAFVQRFGIKWLKPIGFNNTYALMMRRGEAQALHIRSISDLSQYTK</sequence>
<keyword evidence="2 8" id="KW-0813">Transport</keyword>
<dbReference type="GO" id="GO:0031460">
    <property type="term" value="P:glycine betaine transport"/>
    <property type="evidence" value="ECO:0007669"/>
    <property type="project" value="UniProtKB-ARBA"/>
</dbReference>
<dbReference type="Gene3D" id="3.40.190.10">
    <property type="entry name" value="Periplasmic binding protein-like II"/>
    <property type="match status" value="2"/>
</dbReference>
<dbReference type="InterPro" id="IPR035906">
    <property type="entry name" value="MetI-like_sf"/>
</dbReference>
<feature type="transmembrane region" description="Helical" evidence="8">
    <location>
        <begin position="182"/>
        <end position="200"/>
    </location>
</feature>
<keyword evidence="11" id="KW-1185">Reference proteome</keyword>
<comment type="similarity">
    <text evidence="8">Belongs to the binding-protein-dependent transport system permease family.</text>
</comment>
<dbReference type="FunFam" id="1.10.3720.10:FF:000001">
    <property type="entry name" value="Glycine betaine ABC transporter, permease"/>
    <property type="match status" value="1"/>
</dbReference>
<dbReference type="PANTHER" id="PTHR30177">
    <property type="entry name" value="GLYCINE BETAINE/L-PROLINE TRANSPORT SYSTEM PERMEASE PROTEIN PROW"/>
    <property type="match status" value="1"/>
</dbReference>
<dbReference type="Pfam" id="PF00528">
    <property type="entry name" value="BPD_transp_1"/>
    <property type="match status" value="1"/>
</dbReference>
<evidence type="ECO:0000256" key="4">
    <source>
        <dbReference type="ARBA" id="ARBA00022989"/>
    </source>
</evidence>
<dbReference type="GO" id="GO:0043190">
    <property type="term" value="C:ATP-binding cassette (ABC) transporter complex"/>
    <property type="evidence" value="ECO:0007669"/>
    <property type="project" value="InterPro"/>
</dbReference>
<feature type="transmembrane region" description="Helical" evidence="8">
    <location>
        <begin position="53"/>
        <end position="73"/>
    </location>
</feature>
<keyword evidence="3 8" id="KW-0812">Transmembrane</keyword>
<dbReference type="AlphaFoldDB" id="A0A4R8DVC3"/>
<dbReference type="InterPro" id="IPR051204">
    <property type="entry name" value="ABC_transp_perm/SBD"/>
</dbReference>
<evidence type="ECO:0000313" key="11">
    <source>
        <dbReference type="Proteomes" id="UP000294498"/>
    </source>
</evidence>
<dbReference type="InterPro" id="IPR000515">
    <property type="entry name" value="MetI-like"/>
</dbReference>
<comment type="similarity">
    <text evidence="7">In the N-terminal section; belongs to the binding-protein-dependent transport system permease family.</text>
</comment>
<organism evidence="10 11">
    <name type="scientific">Dinghuibacter silviterrae</name>
    <dbReference type="NCBI Taxonomy" id="1539049"/>
    <lineage>
        <taxon>Bacteria</taxon>
        <taxon>Pseudomonadati</taxon>
        <taxon>Bacteroidota</taxon>
        <taxon>Chitinophagia</taxon>
        <taxon>Chitinophagales</taxon>
        <taxon>Chitinophagaceae</taxon>
        <taxon>Dinghuibacter</taxon>
    </lineage>
</organism>
<dbReference type="Proteomes" id="UP000294498">
    <property type="component" value="Unassembled WGS sequence"/>
</dbReference>
<reference evidence="10 11" key="1">
    <citation type="submission" date="2019-03" db="EMBL/GenBank/DDBJ databases">
        <title>Genomic Encyclopedia of Type Strains, Phase IV (KMG-IV): sequencing the most valuable type-strain genomes for metagenomic binning, comparative biology and taxonomic classification.</title>
        <authorList>
            <person name="Goeker M."/>
        </authorList>
    </citation>
    <scope>NUCLEOTIDE SEQUENCE [LARGE SCALE GENOMIC DNA]</scope>
    <source>
        <strain evidence="10 11">DSM 100059</strain>
    </source>
</reference>
<feature type="transmembrane region" description="Helical" evidence="8">
    <location>
        <begin position="140"/>
        <end position="162"/>
    </location>
</feature>
<dbReference type="RefSeq" id="WP_133994990.1">
    <property type="nucleotide sequence ID" value="NZ_SODV01000001.1"/>
</dbReference>
<dbReference type="PROSITE" id="PS50928">
    <property type="entry name" value="ABC_TM1"/>
    <property type="match status" value="1"/>
</dbReference>
<dbReference type="OrthoDB" id="9801163at2"/>
<dbReference type="Pfam" id="PF04069">
    <property type="entry name" value="OpuAC"/>
    <property type="match status" value="2"/>
</dbReference>
<evidence type="ECO:0000256" key="1">
    <source>
        <dbReference type="ARBA" id="ARBA00004651"/>
    </source>
</evidence>
<feature type="domain" description="ABC transmembrane type-1" evidence="9">
    <location>
        <begin position="22"/>
        <end position="201"/>
    </location>
</feature>
<feature type="transmembrane region" description="Helical" evidence="8">
    <location>
        <begin position="23"/>
        <end position="46"/>
    </location>
</feature>
<evidence type="ECO:0000256" key="5">
    <source>
        <dbReference type="ARBA" id="ARBA00023136"/>
    </source>
</evidence>
<evidence type="ECO:0000256" key="6">
    <source>
        <dbReference type="ARBA" id="ARBA00035642"/>
    </source>
</evidence>
<dbReference type="InterPro" id="IPR007210">
    <property type="entry name" value="ABC_Gly_betaine_transp_sub-bd"/>
</dbReference>
<dbReference type="GO" id="GO:0022857">
    <property type="term" value="F:transmembrane transporter activity"/>
    <property type="evidence" value="ECO:0007669"/>
    <property type="project" value="InterPro"/>
</dbReference>
<feature type="transmembrane region" description="Helical" evidence="8">
    <location>
        <begin position="79"/>
        <end position="97"/>
    </location>
</feature>
<feature type="transmembrane region" description="Helical" evidence="8">
    <location>
        <begin position="212"/>
        <end position="230"/>
    </location>
</feature>
<name>A0A4R8DVC3_9BACT</name>